<comment type="caution">
    <text evidence="2">The sequence shown here is derived from an EMBL/GenBank/DDBJ whole genome shotgun (WGS) entry which is preliminary data.</text>
</comment>
<dbReference type="InterPro" id="IPR004330">
    <property type="entry name" value="FAR1_DNA_bnd_dom"/>
</dbReference>
<organism evidence="2 3">
    <name type="scientific">Arachis hypogaea</name>
    <name type="common">Peanut</name>
    <dbReference type="NCBI Taxonomy" id="3818"/>
    <lineage>
        <taxon>Eukaryota</taxon>
        <taxon>Viridiplantae</taxon>
        <taxon>Streptophyta</taxon>
        <taxon>Embryophyta</taxon>
        <taxon>Tracheophyta</taxon>
        <taxon>Spermatophyta</taxon>
        <taxon>Magnoliopsida</taxon>
        <taxon>eudicotyledons</taxon>
        <taxon>Gunneridae</taxon>
        <taxon>Pentapetalae</taxon>
        <taxon>rosids</taxon>
        <taxon>fabids</taxon>
        <taxon>Fabales</taxon>
        <taxon>Fabaceae</taxon>
        <taxon>Papilionoideae</taxon>
        <taxon>50 kb inversion clade</taxon>
        <taxon>dalbergioids sensu lato</taxon>
        <taxon>Dalbergieae</taxon>
        <taxon>Pterocarpus clade</taxon>
        <taxon>Arachis</taxon>
    </lineage>
</organism>
<evidence type="ECO:0000259" key="1">
    <source>
        <dbReference type="Pfam" id="PF03101"/>
    </source>
</evidence>
<dbReference type="Pfam" id="PF03101">
    <property type="entry name" value="FAR1"/>
    <property type="match status" value="1"/>
</dbReference>
<dbReference type="EMBL" id="SDMP01000020">
    <property type="protein sequence ID" value="RYQ84819.1"/>
    <property type="molecule type" value="Genomic_DNA"/>
</dbReference>
<name>A0A444X583_ARAHY</name>
<sequence>MLKSFDGESEQSDKAIECMEITEFGCDDTDLVDELPNHSCLAKDEIPRVGMRFEHLKLAQDFYASYAKKVGFISKIRATNFDRMTNQPINQSIHYNQEGFCGSRVKAPTRKNMIAAVGCRARIYAKFDREKQDWVLLKVELNHLHPCSTKKAVHYHENRELTMHAKCIIEVNDEASI</sequence>
<evidence type="ECO:0000313" key="3">
    <source>
        <dbReference type="Proteomes" id="UP000289738"/>
    </source>
</evidence>
<keyword evidence="3" id="KW-1185">Reference proteome</keyword>
<reference evidence="2 3" key="1">
    <citation type="submission" date="2019-01" db="EMBL/GenBank/DDBJ databases">
        <title>Sequencing of cultivated peanut Arachis hypogaea provides insights into genome evolution and oil improvement.</title>
        <authorList>
            <person name="Chen X."/>
        </authorList>
    </citation>
    <scope>NUCLEOTIDE SEQUENCE [LARGE SCALE GENOMIC DNA]</scope>
    <source>
        <strain evidence="3">cv. Fuhuasheng</strain>
        <tissue evidence="2">Leaves</tissue>
    </source>
</reference>
<protein>
    <recommendedName>
        <fullName evidence="1">FAR1 domain-containing protein</fullName>
    </recommendedName>
</protein>
<dbReference type="Proteomes" id="UP000289738">
    <property type="component" value="Chromosome B10"/>
</dbReference>
<feature type="domain" description="FAR1" evidence="1">
    <location>
        <begin position="61"/>
        <end position="148"/>
    </location>
</feature>
<proteinExistence type="predicted"/>
<dbReference type="AlphaFoldDB" id="A0A444X583"/>
<accession>A0A444X583</accession>
<dbReference type="STRING" id="3818.A0A444X583"/>
<dbReference type="PANTHER" id="PTHR46328">
    <property type="entry name" value="FAR-RED IMPAIRED RESPONSIVE (FAR1) FAMILY PROTEIN-RELATED"/>
    <property type="match status" value="1"/>
</dbReference>
<gene>
    <name evidence="2" type="ORF">Ahy_B10g104304</name>
</gene>
<evidence type="ECO:0000313" key="2">
    <source>
        <dbReference type="EMBL" id="RYQ84819.1"/>
    </source>
</evidence>